<sequence>MSRGREPQGIIDSAQVDLAEVAKADVLVLSPKEGPPLDIPLPKLAEGKGMKEISQKMTKRDCSYCHSANPCSQV</sequence>
<reference evidence="2" key="1">
    <citation type="journal article" date="2017" name="Nat. Commun.">
        <title>The asparagus genome sheds light on the origin and evolution of a young Y chromosome.</title>
        <authorList>
            <person name="Harkess A."/>
            <person name="Zhou J."/>
            <person name="Xu C."/>
            <person name="Bowers J.E."/>
            <person name="Van der Hulst R."/>
            <person name="Ayyampalayam S."/>
            <person name="Mercati F."/>
            <person name="Riccardi P."/>
            <person name="McKain M.R."/>
            <person name="Kakrana A."/>
            <person name="Tang H."/>
            <person name="Ray J."/>
            <person name="Groenendijk J."/>
            <person name="Arikit S."/>
            <person name="Mathioni S.M."/>
            <person name="Nakano M."/>
            <person name="Shan H."/>
            <person name="Telgmann-Rauber A."/>
            <person name="Kanno A."/>
            <person name="Yue Z."/>
            <person name="Chen H."/>
            <person name="Li W."/>
            <person name="Chen Y."/>
            <person name="Xu X."/>
            <person name="Zhang Y."/>
            <person name="Luo S."/>
            <person name="Chen H."/>
            <person name="Gao J."/>
            <person name="Mao Z."/>
            <person name="Pires J.C."/>
            <person name="Luo M."/>
            <person name="Kudrna D."/>
            <person name="Wing R.A."/>
            <person name="Meyers B.C."/>
            <person name="Yi K."/>
            <person name="Kong H."/>
            <person name="Lavrijsen P."/>
            <person name="Sunseri F."/>
            <person name="Falavigna A."/>
            <person name="Ye Y."/>
            <person name="Leebens-Mack J.H."/>
            <person name="Chen G."/>
        </authorList>
    </citation>
    <scope>NUCLEOTIDE SEQUENCE [LARGE SCALE GENOMIC DNA]</scope>
    <source>
        <strain evidence="2">cv. DH0086</strain>
    </source>
</reference>
<dbReference type="Gramene" id="ONK72336">
    <property type="protein sequence ID" value="ONK72336"/>
    <property type="gene ID" value="A4U43_C04F18350"/>
</dbReference>
<keyword evidence="2" id="KW-1185">Reference proteome</keyword>
<dbReference type="Proteomes" id="UP000243459">
    <property type="component" value="Chromosome 4"/>
</dbReference>
<dbReference type="AlphaFoldDB" id="A0A5P1F1U9"/>
<name>A0A5P1F1U9_ASPOF</name>
<organism evidence="1 2">
    <name type="scientific">Asparagus officinalis</name>
    <name type="common">Garden asparagus</name>
    <dbReference type="NCBI Taxonomy" id="4686"/>
    <lineage>
        <taxon>Eukaryota</taxon>
        <taxon>Viridiplantae</taxon>
        <taxon>Streptophyta</taxon>
        <taxon>Embryophyta</taxon>
        <taxon>Tracheophyta</taxon>
        <taxon>Spermatophyta</taxon>
        <taxon>Magnoliopsida</taxon>
        <taxon>Liliopsida</taxon>
        <taxon>Asparagales</taxon>
        <taxon>Asparagaceae</taxon>
        <taxon>Asparagoideae</taxon>
        <taxon>Asparagus</taxon>
    </lineage>
</organism>
<gene>
    <name evidence="1" type="ORF">A4U43_C04F18350</name>
</gene>
<proteinExistence type="predicted"/>
<evidence type="ECO:0000313" key="1">
    <source>
        <dbReference type="EMBL" id="ONK72336.1"/>
    </source>
</evidence>
<evidence type="ECO:0000313" key="2">
    <source>
        <dbReference type="Proteomes" id="UP000243459"/>
    </source>
</evidence>
<accession>A0A5P1F1U9</accession>
<dbReference type="EMBL" id="CM007384">
    <property type="protein sequence ID" value="ONK72336.1"/>
    <property type="molecule type" value="Genomic_DNA"/>
</dbReference>
<protein>
    <submittedName>
        <fullName evidence="1">Uncharacterized protein</fullName>
    </submittedName>
</protein>